<evidence type="ECO:0008006" key="4">
    <source>
        <dbReference type="Google" id="ProtNLM"/>
    </source>
</evidence>
<sequence length="172" mass="18864">MPDDEFRVQTYLPLYAVGNFCFVPLYLAGMAVNGPGLVNVFGTALFLFFGVSTLAQARRPVLISDAGVRQRTLNWFRYDTTVPWSQVEHARLGKVGLVPAILLTLRDPAAIAAPGTALHRQFRRTYASTGGHVHILTPGWLNRTSRVEIEGAISLHSGGRILVEHALVDNGR</sequence>
<feature type="transmembrane region" description="Helical" evidence="1">
    <location>
        <begin position="37"/>
        <end position="55"/>
    </location>
</feature>
<keyword evidence="3" id="KW-1185">Reference proteome</keyword>
<feature type="transmembrane region" description="Helical" evidence="1">
    <location>
        <begin position="12"/>
        <end position="31"/>
    </location>
</feature>
<evidence type="ECO:0000256" key="1">
    <source>
        <dbReference type="SAM" id="Phobius"/>
    </source>
</evidence>
<organism evidence="2 3">
    <name type="scientific">Catenuloplanes nepalensis</name>
    <dbReference type="NCBI Taxonomy" id="587533"/>
    <lineage>
        <taxon>Bacteria</taxon>
        <taxon>Bacillati</taxon>
        <taxon>Actinomycetota</taxon>
        <taxon>Actinomycetes</taxon>
        <taxon>Micromonosporales</taxon>
        <taxon>Micromonosporaceae</taxon>
        <taxon>Catenuloplanes</taxon>
    </lineage>
</organism>
<proteinExistence type="predicted"/>
<comment type="caution">
    <text evidence="2">The sequence shown here is derived from an EMBL/GenBank/DDBJ whole genome shotgun (WGS) entry which is preliminary data.</text>
</comment>
<protein>
    <recommendedName>
        <fullName evidence="4">PH domain-containing protein</fullName>
    </recommendedName>
</protein>
<reference evidence="2 3" key="1">
    <citation type="submission" date="2023-07" db="EMBL/GenBank/DDBJ databases">
        <title>Sequencing the genomes of 1000 actinobacteria strains.</title>
        <authorList>
            <person name="Klenk H.-P."/>
        </authorList>
    </citation>
    <scope>NUCLEOTIDE SEQUENCE [LARGE SCALE GENOMIC DNA]</scope>
    <source>
        <strain evidence="2 3">DSM 44710</strain>
    </source>
</reference>
<dbReference type="EMBL" id="JAUSRA010000001">
    <property type="protein sequence ID" value="MDP9796576.1"/>
    <property type="molecule type" value="Genomic_DNA"/>
</dbReference>
<accession>A0ABT9MZF1</accession>
<name>A0ABT9MZF1_9ACTN</name>
<dbReference type="RefSeq" id="WP_306833254.1">
    <property type="nucleotide sequence ID" value="NZ_JAUSRA010000001.1"/>
</dbReference>
<keyword evidence="1" id="KW-0812">Transmembrane</keyword>
<keyword evidence="1" id="KW-0472">Membrane</keyword>
<keyword evidence="1" id="KW-1133">Transmembrane helix</keyword>
<evidence type="ECO:0000313" key="3">
    <source>
        <dbReference type="Proteomes" id="UP001240984"/>
    </source>
</evidence>
<dbReference type="Proteomes" id="UP001240984">
    <property type="component" value="Unassembled WGS sequence"/>
</dbReference>
<gene>
    <name evidence="2" type="ORF">J2S43_005088</name>
</gene>
<evidence type="ECO:0000313" key="2">
    <source>
        <dbReference type="EMBL" id="MDP9796576.1"/>
    </source>
</evidence>